<accession>A0A1H6IAU6</accession>
<dbReference type="SUPFAM" id="SSF52518">
    <property type="entry name" value="Thiamin diphosphate-binding fold (THDP-binding)"/>
    <property type="match status" value="2"/>
</dbReference>
<sequence>MISPETFCGELLRGGVSYFVGVPDSLLKNLGSHFASSLTPDEHTIAANEGTAVAMAIGHHLRTGELAAVYLQNSGIGNAVNPLLSLADPEVYGIPMLLIVGWRGEPGVKDEPQHVKQGRVMKALLEAIEVPYTVLPRDQEDALTSVRDALERAVSRQGPVVVLVEKDTFDRPRRGVTVTPLASNLPTREAALKRVIDTLGTDAIVVSTTGMLSRELYEYRVANATEPSDFLTVGGMGHASSIALGVALREPTRQVWCLDGDGALLMHAGALTNVASQAPPTYHHVVFNNGVHDSVGGQPTAICNVDLPALSLAAGYRGALRVNEIDAIPSAVAKMRENGGPTLIEILVKPGARSDLGRPTTTPAENKTAFMENVRSHARALNAD</sequence>
<keyword evidence="2" id="KW-0786">Thiamine pyrophosphate</keyword>
<evidence type="ECO:0000313" key="7">
    <source>
        <dbReference type="Proteomes" id="UP000182915"/>
    </source>
</evidence>
<evidence type="ECO:0000256" key="1">
    <source>
        <dbReference type="ARBA" id="ARBA00022793"/>
    </source>
</evidence>
<dbReference type="PROSITE" id="PS00187">
    <property type="entry name" value="TPP_ENZYMES"/>
    <property type="match status" value="1"/>
</dbReference>
<dbReference type="InterPro" id="IPR029061">
    <property type="entry name" value="THDP-binding"/>
</dbReference>
<dbReference type="Pfam" id="PF02776">
    <property type="entry name" value="TPP_enzyme_N"/>
    <property type="match status" value="1"/>
</dbReference>
<dbReference type="CDD" id="cd07035">
    <property type="entry name" value="TPP_PYR_POX_like"/>
    <property type="match status" value="1"/>
</dbReference>
<dbReference type="InterPro" id="IPR000399">
    <property type="entry name" value="TPP-bd_CS"/>
</dbReference>
<feature type="domain" description="Thiamine pyrophosphate enzyme N-terminal TPP-binding" evidence="5">
    <location>
        <begin position="11"/>
        <end position="117"/>
    </location>
</feature>
<evidence type="ECO:0000256" key="3">
    <source>
        <dbReference type="ARBA" id="ARBA00023239"/>
    </source>
</evidence>
<keyword evidence="1" id="KW-0210">Decarboxylase</keyword>
<dbReference type="InterPro" id="IPR051818">
    <property type="entry name" value="TPP_dependent_decarboxylase"/>
</dbReference>
<dbReference type="GO" id="GO:0030976">
    <property type="term" value="F:thiamine pyrophosphate binding"/>
    <property type="evidence" value="ECO:0007669"/>
    <property type="project" value="InterPro"/>
</dbReference>
<dbReference type="InterPro" id="IPR011766">
    <property type="entry name" value="TPP_enzyme_TPP-bd"/>
</dbReference>
<dbReference type="InterPro" id="IPR012001">
    <property type="entry name" value="Thiamin_PyroP_enz_TPP-bd_dom"/>
</dbReference>
<dbReference type="PANTHER" id="PTHR42818">
    <property type="entry name" value="SULFOPYRUVATE DECARBOXYLASE SUBUNIT ALPHA"/>
    <property type="match status" value="1"/>
</dbReference>
<dbReference type="RefSeq" id="WP_083405479.1">
    <property type="nucleotide sequence ID" value="NZ_LT629971.1"/>
</dbReference>
<evidence type="ECO:0000313" key="6">
    <source>
        <dbReference type="EMBL" id="SEH46370.1"/>
    </source>
</evidence>
<evidence type="ECO:0000256" key="2">
    <source>
        <dbReference type="ARBA" id="ARBA00023052"/>
    </source>
</evidence>
<evidence type="ECO:0000259" key="4">
    <source>
        <dbReference type="Pfam" id="PF02775"/>
    </source>
</evidence>
<keyword evidence="6" id="KW-0670">Pyruvate</keyword>
<feature type="domain" description="Thiamine pyrophosphate enzyme TPP-binding" evidence="4">
    <location>
        <begin position="222"/>
        <end position="346"/>
    </location>
</feature>
<name>A0A1H6IAU6_MYCRU</name>
<gene>
    <name evidence="6" type="ORF">SAMN04489835_0088</name>
</gene>
<reference evidence="7" key="1">
    <citation type="submission" date="2016-10" db="EMBL/GenBank/DDBJ databases">
        <authorList>
            <person name="Varghese N."/>
            <person name="Submissions S."/>
        </authorList>
    </citation>
    <scope>NUCLEOTIDE SEQUENCE [LARGE SCALE GENOMIC DNA]</scope>
    <source>
        <strain evidence="7">DSM 45405</strain>
    </source>
</reference>
<dbReference type="GO" id="GO:0000287">
    <property type="term" value="F:magnesium ion binding"/>
    <property type="evidence" value="ECO:0007669"/>
    <property type="project" value="InterPro"/>
</dbReference>
<dbReference type="GO" id="GO:0032923">
    <property type="term" value="P:organic phosphonate biosynthetic process"/>
    <property type="evidence" value="ECO:0007669"/>
    <property type="project" value="InterPro"/>
</dbReference>
<keyword evidence="3" id="KW-0456">Lyase</keyword>
<dbReference type="NCBIfam" id="TIGR03297">
    <property type="entry name" value="Ppyr-DeCO2ase"/>
    <property type="match status" value="1"/>
</dbReference>
<dbReference type="Gene3D" id="3.40.50.970">
    <property type="match status" value="2"/>
</dbReference>
<dbReference type="Proteomes" id="UP000182915">
    <property type="component" value="Chromosome I"/>
</dbReference>
<dbReference type="OrthoDB" id="9785953at2"/>
<keyword evidence="7" id="KW-1185">Reference proteome</keyword>
<dbReference type="InterPro" id="IPR017684">
    <property type="entry name" value="Phosphono-pyrv_decarboxylase"/>
</dbReference>
<organism evidence="6 7">
    <name type="scientific">Mycolicibacterium rutilum</name>
    <name type="common">Mycobacterium rutilum</name>
    <dbReference type="NCBI Taxonomy" id="370526"/>
    <lineage>
        <taxon>Bacteria</taxon>
        <taxon>Bacillati</taxon>
        <taxon>Actinomycetota</taxon>
        <taxon>Actinomycetes</taxon>
        <taxon>Mycobacteriales</taxon>
        <taxon>Mycobacteriaceae</taxon>
        <taxon>Mycolicibacterium</taxon>
    </lineage>
</organism>
<dbReference type="FunFam" id="3.40.50.970:FF:000100">
    <property type="entry name" value="Putative phosphonopyruvate decarboxylase"/>
    <property type="match status" value="1"/>
</dbReference>
<dbReference type="PANTHER" id="PTHR42818:SF1">
    <property type="entry name" value="SULFOPYRUVATE DECARBOXYLASE"/>
    <property type="match status" value="1"/>
</dbReference>
<dbReference type="STRING" id="370526.SAMN04489835_0088"/>
<dbReference type="AlphaFoldDB" id="A0A1H6IAU6"/>
<evidence type="ECO:0000259" key="5">
    <source>
        <dbReference type="Pfam" id="PF02776"/>
    </source>
</evidence>
<dbReference type="GO" id="GO:0033980">
    <property type="term" value="F:phosphonopyruvate decarboxylase activity"/>
    <property type="evidence" value="ECO:0007669"/>
    <property type="project" value="InterPro"/>
</dbReference>
<dbReference type="Pfam" id="PF02775">
    <property type="entry name" value="TPP_enzyme_C"/>
    <property type="match status" value="1"/>
</dbReference>
<proteinExistence type="predicted"/>
<protein>
    <submittedName>
        <fullName evidence="6">Phosphonopyruvate decarboxylase</fullName>
    </submittedName>
</protein>
<dbReference type="CDD" id="cd03371">
    <property type="entry name" value="TPP_PpyrDC"/>
    <property type="match status" value="1"/>
</dbReference>
<dbReference type="EMBL" id="LT629971">
    <property type="protein sequence ID" value="SEH46370.1"/>
    <property type="molecule type" value="Genomic_DNA"/>
</dbReference>